<evidence type="ECO:0000313" key="4">
    <source>
        <dbReference type="EMBL" id="WFC93638.1"/>
    </source>
</evidence>
<keyword evidence="1" id="KW-0694">RNA-binding</keyword>
<dbReference type="InterPro" id="IPR006509">
    <property type="entry name" value="RBM39_SF"/>
</dbReference>
<dbReference type="Pfam" id="PF00400">
    <property type="entry name" value="WD40"/>
    <property type="match status" value="1"/>
</dbReference>
<feature type="compositionally biased region" description="Low complexity" evidence="2">
    <location>
        <begin position="721"/>
        <end position="732"/>
    </location>
</feature>
<dbReference type="EMBL" id="CP119951">
    <property type="protein sequence ID" value="WFC93638.1"/>
    <property type="molecule type" value="Genomic_DNA"/>
</dbReference>
<feature type="region of interest" description="Disordered" evidence="2">
    <location>
        <begin position="588"/>
        <end position="618"/>
    </location>
</feature>
<dbReference type="PROSITE" id="PS50102">
    <property type="entry name" value="RRM"/>
    <property type="match status" value="3"/>
</dbReference>
<dbReference type="InterPro" id="IPR001680">
    <property type="entry name" value="WD40_rpt"/>
</dbReference>
<dbReference type="InterPro" id="IPR035979">
    <property type="entry name" value="RBD_domain_sf"/>
</dbReference>
<feature type="compositionally biased region" description="Basic and acidic residues" evidence="2">
    <location>
        <begin position="504"/>
        <end position="528"/>
    </location>
</feature>
<dbReference type="InterPro" id="IPR000504">
    <property type="entry name" value="RRM_dom"/>
</dbReference>
<keyword evidence="5" id="KW-1185">Reference proteome</keyword>
<dbReference type="SMART" id="SM00361">
    <property type="entry name" value="RRM_1"/>
    <property type="match status" value="2"/>
</dbReference>
<protein>
    <recommendedName>
        <fullName evidence="3">RRM domain-containing protein</fullName>
    </recommendedName>
</protein>
<name>A0AAF0DQK3_9BASI</name>
<dbReference type="InterPro" id="IPR003954">
    <property type="entry name" value="RRM_euk-type"/>
</dbReference>
<dbReference type="SMART" id="SM00360">
    <property type="entry name" value="RRM"/>
    <property type="match status" value="3"/>
</dbReference>
<dbReference type="Proteomes" id="UP001216638">
    <property type="component" value="Chromosome 1"/>
</dbReference>
<evidence type="ECO:0000259" key="3">
    <source>
        <dbReference type="PROSITE" id="PS50102"/>
    </source>
</evidence>
<evidence type="ECO:0000256" key="2">
    <source>
        <dbReference type="SAM" id="MobiDB-lite"/>
    </source>
</evidence>
<dbReference type="InterPro" id="IPR012677">
    <property type="entry name" value="Nucleotide-bd_a/b_plait_sf"/>
</dbReference>
<dbReference type="SUPFAM" id="SSF69322">
    <property type="entry name" value="Tricorn protease domain 2"/>
    <property type="match status" value="1"/>
</dbReference>
<dbReference type="AlphaFoldDB" id="A0AAF0DQK3"/>
<accession>A0AAF0DQK3</accession>
<feature type="domain" description="RRM" evidence="3">
    <location>
        <begin position="622"/>
        <end position="702"/>
    </location>
</feature>
<feature type="domain" description="RRM" evidence="3">
    <location>
        <begin position="878"/>
        <end position="942"/>
    </location>
</feature>
<feature type="region of interest" description="Disordered" evidence="2">
    <location>
        <begin position="717"/>
        <end position="743"/>
    </location>
</feature>
<feature type="region of interest" description="Disordered" evidence="2">
    <location>
        <begin position="818"/>
        <end position="849"/>
    </location>
</feature>
<dbReference type="GO" id="GO:0006397">
    <property type="term" value="P:mRNA processing"/>
    <property type="evidence" value="ECO:0007669"/>
    <property type="project" value="InterPro"/>
</dbReference>
<dbReference type="SMART" id="SM00320">
    <property type="entry name" value="WD40"/>
    <property type="match status" value="4"/>
</dbReference>
<gene>
    <name evidence="4" type="ORF">MBRA1_000260</name>
</gene>
<feature type="compositionally biased region" description="Basic and acidic residues" evidence="2">
    <location>
        <begin position="538"/>
        <end position="576"/>
    </location>
</feature>
<dbReference type="InterPro" id="IPR015943">
    <property type="entry name" value="WD40/YVTN_repeat-like_dom_sf"/>
</dbReference>
<dbReference type="Gene3D" id="2.130.10.10">
    <property type="entry name" value="YVTN repeat-like/Quinoprotein amine dehydrogenase"/>
    <property type="match status" value="3"/>
</dbReference>
<dbReference type="PANTHER" id="PTHR48036">
    <property type="entry name" value="SPLICING FACTOR (PAD-1), PUTATIVE (AFU_ORTHOLOGUE AFUA_1G15810)-RELATED"/>
    <property type="match status" value="1"/>
</dbReference>
<feature type="domain" description="RRM" evidence="3">
    <location>
        <begin position="743"/>
        <end position="821"/>
    </location>
</feature>
<dbReference type="GO" id="GO:0005634">
    <property type="term" value="C:nucleus"/>
    <property type="evidence" value="ECO:0007669"/>
    <property type="project" value="InterPro"/>
</dbReference>
<dbReference type="Pfam" id="PF00076">
    <property type="entry name" value="RRM_1"/>
    <property type="match status" value="3"/>
</dbReference>
<organism evidence="4 5">
    <name type="scientific">Malassezia brasiliensis</name>
    <dbReference type="NCBI Taxonomy" id="1821822"/>
    <lineage>
        <taxon>Eukaryota</taxon>
        <taxon>Fungi</taxon>
        <taxon>Dikarya</taxon>
        <taxon>Basidiomycota</taxon>
        <taxon>Ustilaginomycotina</taxon>
        <taxon>Malasseziomycetes</taxon>
        <taxon>Malasseziales</taxon>
        <taxon>Malasseziaceae</taxon>
        <taxon>Malassezia</taxon>
    </lineage>
</organism>
<dbReference type="GO" id="GO:0003723">
    <property type="term" value="F:RNA binding"/>
    <property type="evidence" value="ECO:0007669"/>
    <property type="project" value="UniProtKB-UniRule"/>
</dbReference>
<feature type="region of interest" description="Disordered" evidence="2">
    <location>
        <begin position="487"/>
        <end position="576"/>
    </location>
</feature>
<feature type="compositionally biased region" description="Basic and acidic residues" evidence="2">
    <location>
        <begin position="588"/>
        <end position="602"/>
    </location>
</feature>
<reference evidence="4" key="1">
    <citation type="submission" date="2023-03" db="EMBL/GenBank/DDBJ databases">
        <title>Mating type loci evolution in Malassezia.</title>
        <authorList>
            <person name="Coelho M.A."/>
        </authorList>
    </citation>
    <scope>NUCLEOTIDE SEQUENCE</scope>
    <source>
        <strain evidence="4">CBS 14135</strain>
    </source>
</reference>
<dbReference type="SUPFAM" id="SSF54928">
    <property type="entry name" value="RNA-binding domain, RBD"/>
    <property type="match status" value="2"/>
</dbReference>
<dbReference type="CDD" id="cd12285">
    <property type="entry name" value="RRM3_RBM39_like"/>
    <property type="match status" value="1"/>
</dbReference>
<evidence type="ECO:0000313" key="5">
    <source>
        <dbReference type="Proteomes" id="UP001216638"/>
    </source>
</evidence>
<dbReference type="Gene3D" id="3.30.70.330">
    <property type="match status" value="3"/>
</dbReference>
<proteinExistence type="predicted"/>
<evidence type="ECO:0000256" key="1">
    <source>
        <dbReference type="PROSITE-ProRule" id="PRU00176"/>
    </source>
</evidence>
<sequence>MDFTEAYAHAGSETVRFSPGSTFLAYVDGAHNSEVVVRVTGTLQVVRSWSLASALQSLAWSPDGLFLLVSAYGRQGVSFVLPLDPDASVTDGSDDNQGWVARIAGGVAGVEHAQWVPVWRVPSVMQFTRDTGAVCYSLADQAFTAFPHTLLPKSLALYTPASSEAPSMDEPVTWNLLKAITLHTTEPMGVAWSPDGKVVAVWDYELEYRVCLYSLAGTHLATLSIDADTDRPASEIAITPDEARAVLAERPLSASRARRTPMRASRTSSSWQTASVRTVAWHPMSMFLAVGGYDARIRILSRDDWSEVFVLGVHRAALAASHASAVVWREPRRWFEATQGQGIVSLERDELPVDPPMHRQDDPLKNGVCWLEWNGDGNLLAARNEALPSTVFVYMFEGLDERSIDAHLSLHAVLVLSSPIHSLAWKPDQHGTLAIVSGQSAVYLYSTQGTGEQSAEAIAIPNEHFSATRLAWSPDGNTLLLADATEESLRGPPGAGARGGPRPDLAERERELQEQLRRRAVESRRHDGAGSMSPRSPGRHDSRTMRRRGDDPYSDARTRDYGRRDASLPRDRYERDRYDDHRRDDYRRDSFRRDEPRREIGRRSASPPGARGGSRADDYEARSVFCSQLPPQVGERDLGEFFEEALGKNTVAFVQLVYDYHTGNNTHTAFVELTSPELLYKANALNGHTMFGQPITVQSADGARFHATSDLYLIPKEGHARAPSPHPRSGSGHPPPPQAGASTRLYVGNLHYDIGSEQVRAVFEPFGEIEEAEVYYDHATGKSKGFAFVQFKSADDAHRATEQLNGFELAGRQMRVSTSKARISSGGGRERGGAPLTTRFDEGGGGGVNSTDKRIALMEKLARTDPQSQEPETGDWANELRDDVRMEAEKYGPVRHVVVEKDSPDGEVYVSFGSAEHAQQARSALHGRYFGGQRIEANFVPEAFVQAKLG</sequence>